<dbReference type="RefSeq" id="WP_066668506.1">
    <property type="nucleotide sequence ID" value="NZ_CP016171.1"/>
</dbReference>
<accession>A0A193FT32</accession>
<evidence type="ECO:0000313" key="1">
    <source>
        <dbReference type="EMBL" id="ANN70912.1"/>
    </source>
</evidence>
<protein>
    <submittedName>
        <fullName evidence="1">Uncharacterized protein</fullName>
    </submittedName>
</protein>
<organism evidence="1 2">
    <name type="scientific">Bordetella bronchialis</name>
    <dbReference type="NCBI Taxonomy" id="463025"/>
    <lineage>
        <taxon>Bacteria</taxon>
        <taxon>Pseudomonadati</taxon>
        <taxon>Pseudomonadota</taxon>
        <taxon>Betaproteobacteria</taxon>
        <taxon>Burkholderiales</taxon>
        <taxon>Alcaligenaceae</taxon>
        <taxon>Bordetella</taxon>
    </lineage>
</organism>
<name>A0A193FT32_9BORD</name>
<dbReference type="Proteomes" id="UP000092213">
    <property type="component" value="Chromosome"/>
</dbReference>
<proteinExistence type="predicted"/>
<reference evidence="1 2" key="1">
    <citation type="submission" date="2016-06" db="EMBL/GenBank/DDBJ databases">
        <title>Complete genome sequences of Bordetella bronchialis and Bordetella flabilis.</title>
        <authorList>
            <person name="LiPuma J.J."/>
            <person name="Spilker T."/>
        </authorList>
    </citation>
    <scope>NUCLEOTIDE SEQUENCE [LARGE SCALE GENOMIC DNA]</scope>
    <source>
        <strain evidence="1 2">AU17976</strain>
    </source>
</reference>
<gene>
    <name evidence="1" type="ORF">BAU08_05820</name>
</gene>
<evidence type="ECO:0000313" key="2">
    <source>
        <dbReference type="Proteomes" id="UP000092213"/>
    </source>
</evidence>
<dbReference type="AlphaFoldDB" id="A0A193FT32"/>
<sequence length="183" mass="19663">MTTTNQLRTLAVEALTGTTDAGVRVYSPRDQASWDGEYPVLFIRTNDESGESFGRNGAPAFTVTSTLLVQGRMTHAGEPNDAGAAALLVALETLRDQIKAAVINYPPLMAELNQFSFFRTRIEAGPDEAGDHLGSITVELGLEFVQGPEDFFPVPTVPLTGMDVRIQEPDGTTVPGLTIDLPQ</sequence>
<dbReference type="STRING" id="463025.BAU08_05820"/>
<dbReference type="EMBL" id="CP016171">
    <property type="protein sequence ID" value="ANN70912.1"/>
    <property type="molecule type" value="Genomic_DNA"/>
</dbReference>